<dbReference type="Pfam" id="PF00089">
    <property type="entry name" value="Trypsin"/>
    <property type="match status" value="1"/>
</dbReference>
<dbReference type="AlphaFoldDB" id="A0A1B6FAW4"/>
<proteinExistence type="predicted"/>
<dbReference type="Gene3D" id="2.40.10.10">
    <property type="entry name" value="Trypsin-like serine proteases"/>
    <property type="match status" value="2"/>
</dbReference>
<gene>
    <name evidence="2" type="ORF">g.47922</name>
</gene>
<dbReference type="InterPro" id="IPR018114">
    <property type="entry name" value="TRYPSIN_HIS"/>
</dbReference>
<dbReference type="EMBL" id="GECZ01022451">
    <property type="protein sequence ID" value="JAS47318.1"/>
    <property type="molecule type" value="Transcribed_RNA"/>
</dbReference>
<protein>
    <recommendedName>
        <fullName evidence="1">Peptidase S1 domain-containing protein</fullName>
    </recommendedName>
</protein>
<dbReference type="PROSITE" id="PS00134">
    <property type="entry name" value="TRYPSIN_HIS"/>
    <property type="match status" value="1"/>
</dbReference>
<reference evidence="2" key="1">
    <citation type="submission" date="2015-11" db="EMBL/GenBank/DDBJ databases">
        <title>De novo transcriptome assembly of four potential Pierce s Disease insect vectors from Arizona vineyards.</title>
        <authorList>
            <person name="Tassone E.E."/>
        </authorList>
    </citation>
    <scope>NUCLEOTIDE SEQUENCE</scope>
</reference>
<accession>A0A1B6FAW4</accession>
<dbReference type="GO" id="GO:0006508">
    <property type="term" value="P:proteolysis"/>
    <property type="evidence" value="ECO:0007669"/>
    <property type="project" value="InterPro"/>
</dbReference>
<feature type="domain" description="Peptidase S1" evidence="1">
    <location>
        <begin position="96"/>
        <end position="145"/>
    </location>
</feature>
<dbReference type="PANTHER" id="PTHR24260">
    <property type="match status" value="1"/>
</dbReference>
<sequence>MTLWPLTSKTEEKCLSNTGIEGFCRSQMECLGVNTSIESSNCSIGHICCPNGRVSEKRCDGYADTVYKTNVDTYDTDNDLDDNREDECGIAAVPLIIGGEQAEYKEFPHMVVIGYGPHLTTAKWLCGGSLVSEFYILTAAHCLISHQGEPTFVKLGVINLENTC</sequence>
<dbReference type="InterPro" id="IPR009003">
    <property type="entry name" value="Peptidase_S1_PA"/>
</dbReference>
<name>A0A1B6FAW4_9HEMI</name>
<evidence type="ECO:0000259" key="1">
    <source>
        <dbReference type="Pfam" id="PF00089"/>
    </source>
</evidence>
<dbReference type="GO" id="GO:0004252">
    <property type="term" value="F:serine-type endopeptidase activity"/>
    <property type="evidence" value="ECO:0007669"/>
    <property type="project" value="InterPro"/>
</dbReference>
<evidence type="ECO:0000313" key="2">
    <source>
        <dbReference type="EMBL" id="JAS47318.1"/>
    </source>
</evidence>
<dbReference type="InterPro" id="IPR051333">
    <property type="entry name" value="CLIP_Serine_Protease"/>
</dbReference>
<organism evidence="2">
    <name type="scientific">Cuerna arida</name>
    <dbReference type="NCBI Taxonomy" id="1464854"/>
    <lineage>
        <taxon>Eukaryota</taxon>
        <taxon>Metazoa</taxon>
        <taxon>Ecdysozoa</taxon>
        <taxon>Arthropoda</taxon>
        <taxon>Hexapoda</taxon>
        <taxon>Insecta</taxon>
        <taxon>Pterygota</taxon>
        <taxon>Neoptera</taxon>
        <taxon>Paraneoptera</taxon>
        <taxon>Hemiptera</taxon>
        <taxon>Auchenorrhyncha</taxon>
        <taxon>Membracoidea</taxon>
        <taxon>Cicadellidae</taxon>
        <taxon>Cicadellinae</taxon>
        <taxon>Proconiini</taxon>
        <taxon>Cuerna</taxon>
    </lineage>
</organism>
<dbReference type="SUPFAM" id="SSF50494">
    <property type="entry name" value="Trypsin-like serine proteases"/>
    <property type="match status" value="1"/>
</dbReference>
<dbReference type="PANTHER" id="PTHR24260:SF147">
    <property type="entry name" value="EG:BACR7A4.3 PROTEIN-RELATED"/>
    <property type="match status" value="1"/>
</dbReference>
<dbReference type="InterPro" id="IPR043504">
    <property type="entry name" value="Peptidase_S1_PA_chymotrypsin"/>
</dbReference>
<dbReference type="InterPro" id="IPR001254">
    <property type="entry name" value="Trypsin_dom"/>
</dbReference>